<dbReference type="EMBL" id="BMAW01127929">
    <property type="protein sequence ID" value="GFU23251.1"/>
    <property type="molecule type" value="Genomic_DNA"/>
</dbReference>
<proteinExistence type="predicted"/>
<accession>A0A8X6QNQ3</accession>
<dbReference type="InterPro" id="IPR029021">
    <property type="entry name" value="Prot-tyrosine_phosphatase-like"/>
</dbReference>
<dbReference type="AlphaFoldDB" id="A0A8X6QNQ3"/>
<dbReference type="GO" id="GO:0043409">
    <property type="term" value="P:negative regulation of MAPK cascade"/>
    <property type="evidence" value="ECO:0007669"/>
    <property type="project" value="TreeGrafter"/>
</dbReference>
<dbReference type="GO" id="GO:0008138">
    <property type="term" value="F:protein tyrosine/serine/threonine phosphatase activity"/>
    <property type="evidence" value="ECO:0007669"/>
    <property type="project" value="InterPro"/>
</dbReference>
<dbReference type="OrthoDB" id="6422366at2759"/>
<comment type="caution">
    <text evidence="2">The sequence shown here is derived from an EMBL/GenBank/DDBJ whole genome shotgun (WGS) entry which is preliminary data.</text>
</comment>
<dbReference type="PANTHER" id="PTHR45682">
    <property type="entry name" value="AGAP008228-PA"/>
    <property type="match status" value="1"/>
</dbReference>
<evidence type="ECO:0000259" key="1">
    <source>
        <dbReference type="SMART" id="SM00195"/>
    </source>
</evidence>
<sequence length="781" mass="90912">MASNHRIKDVSIQASPNYGSFSETYQSHIIDYKHFMFQAENEYLSVEEENQFSDILIKNVAIQSTTGEVTIYKTFPSLHTLLKMFELQIMPYYLSLKNKARMKVLQVVYGISNPPIHNNASIQVCPEDIQAMKEWMEEDVGFDLISTKKTDKGEETEFIKESVDDYLQDDVKCVSELSAFKEDASVQTSLDDLFVLEKDDSGILTTLHKKKLKYEDIIKDITEEKSSESVSDIDTSKLKYEECKDIERSVNMQSIDSILETKDLEYLKTFLLEKNVWDAVFWQVCKSMDDETVKTKLVSQHSYTLFTEEVTPSDQWIDTFMTDLVKKFSKEIHDILQNFKVQIKLRNQSMELYWELISSTHVHKCPPNATLDNWDAFFLNYKNADGENGAFEKNILESECLEIERKETSEKIHRVLQHVKNFRNLRKERQSPLKSKEKKIDFRLVQKDVLSVVETLHRMLCKKVKKITDIVKLKDLPLKEWLKIDEILNHDGTIYSYSELQEILPRLWIGDFSAIKTSCRLRSIQFLIVLGDCTKCFIDYHDSCPSLMPRPYIYKPPVFTVNGMVHQMNILAVDKATFPIFEYFRSACDYIDKSLSSSAKASIAVISRQGKSRSVAIVLAYLMFKKNFTLRKAVGQIKQKRAIRLNLGFLLQLIQCDRKIHRERKRPVTVRMKNAFDVRKGLFGGSYWIRDYPRVEKSLRPYIFLDDRFSCPDQRLGINANVFLHSPLSAPGPHFYSDVEQSIFKTPLCEMGALNDIFTNALRWDDDYPDQNDKVILSFNY</sequence>
<gene>
    <name evidence="2" type="primary">dupd1</name>
    <name evidence="2" type="ORF">NPIL_501281</name>
</gene>
<evidence type="ECO:0000313" key="2">
    <source>
        <dbReference type="EMBL" id="GFU23251.1"/>
    </source>
</evidence>
<dbReference type="Gene3D" id="3.90.190.10">
    <property type="entry name" value="Protein tyrosine phosphatase superfamily"/>
    <property type="match status" value="1"/>
</dbReference>
<evidence type="ECO:0000313" key="3">
    <source>
        <dbReference type="Proteomes" id="UP000887013"/>
    </source>
</evidence>
<feature type="domain" description="Tyrosine-protein phosphatase" evidence="1">
    <location>
        <begin position="499"/>
        <end position="659"/>
    </location>
</feature>
<dbReference type="PANTHER" id="PTHR45682:SF1">
    <property type="entry name" value="DUAL SPECIFICITY PROTEIN PHOSPHATASE 3"/>
    <property type="match status" value="1"/>
</dbReference>
<protein>
    <submittedName>
        <fullName evidence="2">Dual specificity phosphatase DUPD1</fullName>
    </submittedName>
</protein>
<dbReference type="Pfam" id="PF00782">
    <property type="entry name" value="DSPc"/>
    <property type="match status" value="1"/>
</dbReference>
<dbReference type="SUPFAM" id="SSF52799">
    <property type="entry name" value="(Phosphotyrosine protein) phosphatases II"/>
    <property type="match status" value="1"/>
</dbReference>
<organism evidence="2 3">
    <name type="scientific">Nephila pilipes</name>
    <name type="common">Giant wood spider</name>
    <name type="synonym">Nephila maculata</name>
    <dbReference type="NCBI Taxonomy" id="299642"/>
    <lineage>
        <taxon>Eukaryota</taxon>
        <taxon>Metazoa</taxon>
        <taxon>Ecdysozoa</taxon>
        <taxon>Arthropoda</taxon>
        <taxon>Chelicerata</taxon>
        <taxon>Arachnida</taxon>
        <taxon>Araneae</taxon>
        <taxon>Araneomorphae</taxon>
        <taxon>Entelegynae</taxon>
        <taxon>Araneoidea</taxon>
        <taxon>Nephilidae</taxon>
        <taxon>Nephila</taxon>
    </lineage>
</organism>
<dbReference type="InterPro" id="IPR020422">
    <property type="entry name" value="TYR_PHOSPHATASE_DUAL_dom"/>
</dbReference>
<dbReference type="SMART" id="SM00195">
    <property type="entry name" value="DSPc"/>
    <property type="match status" value="1"/>
</dbReference>
<keyword evidence="3" id="KW-1185">Reference proteome</keyword>
<dbReference type="CDD" id="cd14498">
    <property type="entry name" value="DSP"/>
    <property type="match status" value="1"/>
</dbReference>
<reference evidence="2" key="1">
    <citation type="submission" date="2020-08" db="EMBL/GenBank/DDBJ databases">
        <title>Multicomponent nature underlies the extraordinary mechanical properties of spider dragline silk.</title>
        <authorList>
            <person name="Kono N."/>
            <person name="Nakamura H."/>
            <person name="Mori M."/>
            <person name="Yoshida Y."/>
            <person name="Ohtoshi R."/>
            <person name="Malay A.D."/>
            <person name="Moran D.A.P."/>
            <person name="Tomita M."/>
            <person name="Numata K."/>
            <person name="Arakawa K."/>
        </authorList>
    </citation>
    <scope>NUCLEOTIDE SEQUENCE</scope>
</reference>
<name>A0A8X6QNQ3_NEPPI</name>
<dbReference type="GO" id="GO:0033549">
    <property type="term" value="F:MAP kinase phosphatase activity"/>
    <property type="evidence" value="ECO:0007669"/>
    <property type="project" value="TreeGrafter"/>
</dbReference>
<dbReference type="Proteomes" id="UP000887013">
    <property type="component" value="Unassembled WGS sequence"/>
</dbReference>
<dbReference type="GO" id="GO:0005737">
    <property type="term" value="C:cytoplasm"/>
    <property type="evidence" value="ECO:0007669"/>
    <property type="project" value="TreeGrafter"/>
</dbReference>
<dbReference type="InterPro" id="IPR000340">
    <property type="entry name" value="Dual-sp_phosphatase_cat-dom"/>
</dbReference>
<dbReference type="InterPro" id="IPR020405">
    <property type="entry name" value="Atypical_DUSP_subfamA"/>
</dbReference>